<gene>
    <name evidence="1" type="ORF">J2S42_002569</name>
</gene>
<proteinExistence type="predicted"/>
<keyword evidence="2" id="KW-1185">Reference proteome</keyword>
<dbReference type="AlphaFoldDB" id="A0AAE3VY83"/>
<reference evidence="1 2" key="1">
    <citation type="submission" date="2023-07" db="EMBL/GenBank/DDBJ databases">
        <title>Sequencing the genomes of 1000 actinobacteria strains.</title>
        <authorList>
            <person name="Klenk H.-P."/>
        </authorList>
    </citation>
    <scope>NUCLEOTIDE SEQUENCE [LARGE SCALE GENOMIC DNA]</scope>
    <source>
        <strain evidence="1 2">DSM 44709</strain>
    </source>
</reference>
<organism evidence="1 2">
    <name type="scientific">Catenuloplanes indicus</name>
    <dbReference type="NCBI Taxonomy" id="137267"/>
    <lineage>
        <taxon>Bacteria</taxon>
        <taxon>Bacillati</taxon>
        <taxon>Actinomycetota</taxon>
        <taxon>Actinomycetes</taxon>
        <taxon>Micromonosporales</taxon>
        <taxon>Micromonosporaceae</taxon>
        <taxon>Catenuloplanes</taxon>
    </lineage>
</organism>
<accession>A0AAE3VY83</accession>
<dbReference type="Proteomes" id="UP001240236">
    <property type="component" value="Unassembled WGS sequence"/>
</dbReference>
<protein>
    <submittedName>
        <fullName evidence="1">Bacterioferritin-associated ferredoxin</fullName>
    </submittedName>
</protein>
<name>A0AAE3VY83_9ACTN</name>
<comment type="caution">
    <text evidence="1">The sequence shown here is derived from an EMBL/GenBank/DDBJ whole genome shotgun (WGS) entry which is preliminary data.</text>
</comment>
<sequence length="46" mass="4609">MIQGGARTKRSVAEACGAGTSCGTCVRRIGQLIDEETGAQALSPAS</sequence>
<evidence type="ECO:0000313" key="1">
    <source>
        <dbReference type="EMBL" id="MDQ0365900.1"/>
    </source>
</evidence>
<evidence type="ECO:0000313" key="2">
    <source>
        <dbReference type="Proteomes" id="UP001240236"/>
    </source>
</evidence>
<dbReference type="Gene3D" id="1.10.10.1100">
    <property type="entry name" value="BFD-like [2Fe-2S]-binding domain"/>
    <property type="match status" value="1"/>
</dbReference>
<dbReference type="EMBL" id="JAUSUZ010000001">
    <property type="protein sequence ID" value="MDQ0365900.1"/>
    <property type="molecule type" value="Genomic_DNA"/>
</dbReference>
<dbReference type="InterPro" id="IPR041854">
    <property type="entry name" value="BFD-like_2Fe2S-bd_dom_sf"/>
</dbReference>